<reference evidence="1" key="1">
    <citation type="journal article" date="2015" name="J. Virol.">
        <title>Genomic and Proteomic Analyses Indicate that Banchine and Campoplegine Polydnaviruses Have Similar, if Not Identical, Viral Ancestors.</title>
        <authorList>
            <person name="Beliveau C."/>
            <person name="Cohen A."/>
            <person name="Stewart D."/>
            <person name="Periquet G."/>
            <person name="Djoumad A."/>
            <person name="Kuhn L."/>
            <person name="Stoltz D."/>
            <person name="Volkoff A.-N."/>
            <person name="Herniou E."/>
            <person name="Drezen J.-M."/>
            <person name="Cusson M."/>
        </authorList>
    </citation>
    <scope>NUCLEOTIDE SEQUENCE</scope>
</reference>
<accession>A0A0F6Q8G3</accession>
<dbReference type="AlphaFoldDB" id="A0A0F6Q8G3"/>
<sequence>MQTVHYTLLVFAVKVCSAKPYSLRVKLVTHGSFGILVLSLNPATPNTRTWPPFVDHSQRFENIRAVCAEHRLRVSKGRVHARKRTLPCLNNFLHSCPRCTFNSS</sequence>
<evidence type="ECO:0000313" key="1">
    <source>
        <dbReference type="EMBL" id="AKD28151.1"/>
    </source>
</evidence>
<name>A0A0F6Q8G3_9HYME</name>
<organism evidence="1">
    <name type="scientific">Glypta fumiferanae</name>
    <dbReference type="NCBI Taxonomy" id="389681"/>
    <lineage>
        <taxon>Eukaryota</taxon>
        <taxon>Metazoa</taxon>
        <taxon>Ecdysozoa</taxon>
        <taxon>Arthropoda</taxon>
        <taxon>Hexapoda</taxon>
        <taxon>Insecta</taxon>
        <taxon>Pterygota</taxon>
        <taxon>Neoptera</taxon>
        <taxon>Endopterygota</taxon>
        <taxon>Hymenoptera</taxon>
        <taxon>Apocrita</taxon>
        <taxon>Ichneumonoidea</taxon>
        <taxon>Ichneumonidae</taxon>
        <taxon>Banchinae</taxon>
        <taxon>Glypta</taxon>
    </lineage>
</organism>
<proteinExistence type="predicted"/>
<protein>
    <submittedName>
        <fullName evidence="1">Uncharacterized protein</fullName>
    </submittedName>
</protein>
<dbReference type="EMBL" id="KP706803">
    <property type="protein sequence ID" value="AKD28151.1"/>
    <property type="molecule type" value="Genomic_DNA"/>
</dbReference>